<dbReference type="KEGG" id="dan:6505597"/>
<feature type="domain" description="Cilia- and flagella-associated protein 58 central coiled coil" evidence="3">
    <location>
        <begin position="507"/>
        <end position="686"/>
    </location>
</feature>
<gene>
    <name evidence="4" type="primary">Dana\GF22948</name>
    <name evidence="4" type="synonym">dana_GLEANR_7487</name>
    <name evidence="4" type="ORF">GF22948</name>
</gene>
<evidence type="ECO:0000256" key="1">
    <source>
        <dbReference type="ARBA" id="ARBA00023054"/>
    </source>
</evidence>
<dbReference type="EMBL" id="CH902623">
    <property type="protein sequence ID" value="EDV30419.2"/>
    <property type="molecule type" value="Genomic_DNA"/>
</dbReference>
<dbReference type="STRING" id="7217.B3MT29"/>
<proteinExistence type="predicted"/>
<dbReference type="OrthoDB" id="20035at2759"/>
<dbReference type="HOGENOM" id="CLU_330469_0_0_1"/>
<keyword evidence="1 2" id="KW-0175">Coiled coil</keyword>
<dbReference type="GeneID" id="6505597"/>
<feature type="coiled-coil region" evidence="2">
    <location>
        <begin position="757"/>
        <end position="784"/>
    </location>
</feature>
<dbReference type="SUPFAM" id="SSF57997">
    <property type="entry name" value="Tropomyosin"/>
    <property type="match status" value="1"/>
</dbReference>
<dbReference type="Pfam" id="PF21771">
    <property type="entry name" value="CFAP58_CC"/>
    <property type="match status" value="1"/>
</dbReference>
<feature type="non-terminal residue" evidence="4">
    <location>
        <position position="1"/>
    </location>
</feature>
<dbReference type="PANTHER" id="PTHR32083:SF0">
    <property type="entry name" value="CILIA AND FLAGELLA-ASSOCIATED PROTEIN 58"/>
    <property type="match status" value="1"/>
</dbReference>
<dbReference type="InterPro" id="IPR049270">
    <property type="entry name" value="CFAP58_CC"/>
</dbReference>
<dbReference type="InParanoid" id="B3MT29"/>
<keyword evidence="5" id="KW-1185">Reference proteome</keyword>
<accession>B3MT29</accession>
<evidence type="ECO:0000313" key="4">
    <source>
        <dbReference type="EMBL" id="EDV30419.2"/>
    </source>
</evidence>
<organism evidence="4 5">
    <name type="scientific">Drosophila ananassae</name>
    <name type="common">Fruit fly</name>
    <dbReference type="NCBI Taxonomy" id="7217"/>
    <lineage>
        <taxon>Eukaryota</taxon>
        <taxon>Metazoa</taxon>
        <taxon>Ecdysozoa</taxon>
        <taxon>Arthropoda</taxon>
        <taxon>Hexapoda</taxon>
        <taxon>Insecta</taxon>
        <taxon>Pterygota</taxon>
        <taxon>Neoptera</taxon>
        <taxon>Endopterygota</taxon>
        <taxon>Diptera</taxon>
        <taxon>Brachycera</taxon>
        <taxon>Muscomorpha</taxon>
        <taxon>Ephydroidea</taxon>
        <taxon>Drosophilidae</taxon>
        <taxon>Drosophila</taxon>
        <taxon>Sophophora</taxon>
    </lineage>
</organism>
<feature type="coiled-coil region" evidence="2">
    <location>
        <begin position="532"/>
        <end position="615"/>
    </location>
</feature>
<dbReference type="AlphaFoldDB" id="B3MT29"/>
<reference evidence="4 5" key="1">
    <citation type="journal article" date="2007" name="Nature">
        <title>Evolution of genes and genomes on the Drosophila phylogeny.</title>
        <authorList>
            <consortium name="Drosophila 12 Genomes Consortium"/>
            <person name="Clark A.G."/>
            <person name="Eisen M.B."/>
            <person name="Smith D.R."/>
            <person name="Bergman C.M."/>
            <person name="Oliver B."/>
            <person name="Markow T.A."/>
            <person name="Kaufman T.C."/>
            <person name="Kellis M."/>
            <person name="Gelbart W."/>
            <person name="Iyer V.N."/>
            <person name="Pollard D.A."/>
            <person name="Sackton T.B."/>
            <person name="Larracuente A.M."/>
            <person name="Singh N.D."/>
            <person name="Abad J.P."/>
            <person name="Abt D.N."/>
            <person name="Adryan B."/>
            <person name="Aguade M."/>
            <person name="Akashi H."/>
            <person name="Anderson W.W."/>
            <person name="Aquadro C.F."/>
            <person name="Ardell D.H."/>
            <person name="Arguello R."/>
            <person name="Artieri C.G."/>
            <person name="Barbash D.A."/>
            <person name="Barker D."/>
            <person name="Barsanti P."/>
            <person name="Batterham P."/>
            <person name="Batzoglou S."/>
            <person name="Begun D."/>
            <person name="Bhutkar A."/>
            <person name="Blanco E."/>
            <person name="Bosak S.A."/>
            <person name="Bradley R.K."/>
            <person name="Brand A.D."/>
            <person name="Brent M.R."/>
            <person name="Brooks A.N."/>
            <person name="Brown R.H."/>
            <person name="Butlin R.K."/>
            <person name="Caggese C."/>
            <person name="Calvi B.R."/>
            <person name="Bernardo de Carvalho A."/>
            <person name="Caspi A."/>
            <person name="Castrezana S."/>
            <person name="Celniker S.E."/>
            <person name="Chang J.L."/>
            <person name="Chapple C."/>
            <person name="Chatterji S."/>
            <person name="Chinwalla A."/>
            <person name="Civetta A."/>
            <person name="Clifton S.W."/>
            <person name="Comeron J.M."/>
            <person name="Costello J.C."/>
            <person name="Coyne J.A."/>
            <person name="Daub J."/>
            <person name="David R.G."/>
            <person name="Delcher A.L."/>
            <person name="Delehaunty K."/>
            <person name="Do C.B."/>
            <person name="Ebling H."/>
            <person name="Edwards K."/>
            <person name="Eickbush T."/>
            <person name="Evans J.D."/>
            <person name="Filipski A."/>
            <person name="Findeiss S."/>
            <person name="Freyhult E."/>
            <person name="Fulton L."/>
            <person name="Fulton R."/>
            <person name="Garcia A.C."/>
            <person name="Gardiner A."/>
            <person name="Garfield D.A."/>
            <person name="Garvin B.E."/>
            <person name="Gibson G."/>
            <person name="Gilbert D."/>
            <person name="Gnerre S."/>
            <person name="Godfrey J."/>
            <person name="Good R."/>
            <person name="Gotea V."/>
            <person name="Gravely B."/>
            <person name="Greenberg A.J."/>
            <person name="Griffiths-Jones S."/>
            <person name="Gross S."/>
            <person name="Guigo R."/>
            <person name="Gustafson E.A."/>
            <person name="Haerty W."/>
            <person name="Hahn M.W."/>
            <person name="Halligan D.L."/>
            <person name="Halpern A.L."/>
            <person name="Halter G.M."/>
            <person name="Han M.V."/>
            <person name="Heger A."/>
            <person name="Hillier L."/>
            <person name="Hinrichs A.S."/>
            <person name="Holmes I."/>
            <person name="Hoskins R.A."/>
            <person name="Hubisz M.J."/>
            <person name="Hultmark D."/>
            <person name="Huntley M.A."/>
            <person name="Jaffe D.B."/>
            <person name="Jagadeeshan S."/>
            <person name="Jeck W.R."/>
            <person name="Johnson J."/>
            <person name="Jones C.D."/>
            <person name="Jordan W.C."/>
            <person name="Karpen G.H."/>
            <person name="Kataoka E."/>
            <person name="Keightley P.D."/>
            <person name="Kheradpour P."/>
            <person name="Kirkness E.F."/>
            <person name="Koerich L.B."/>
            <person name="Kristiansen K."/>
            <person name="Kudrna D."/>
            <person name="Kulathinal R.J."/>
            <person name="Kumar S."/>
            <person name="Kwok R."/>
            <person name="Lander E."/>
            <person name="Langley C.H."/>
            <person name="Lapoint R."/>
            <person name="Lazzaro B.P."/>
            <person name="Lee S.J."/>
            <person name="Levesque L."/>
            <person name="Li R."/>
            <person name="Lin C.F."/>
            <person name="Lin M.F."/>
            <person name="Lindblad-Toh K."/>
            <person name="Llopart A."/>
            <person name="Long M."/>
            <person name="Low L."/>
            <person name="Lozovsky E."/>
            <person name="Lu J."/>
            <person name="Luo M."/>
            <person name="Machado C.A."/>
            <person name="Makalowski W."/>
            <person name="Marzo M."/>
            <person name="Matsuda M."/>
            <person name="Matzkin L."/>
            <person name="McAllister B."/>
            <person name="McBride C.S."/>
            <person name="McKernan B."/>
            <person name="McKernan K."/>
            <person name="Mendez-Lago M."/>
            <person name="Minx P."/>
            <person name="Mollenhauer M.U."/>
            <person name="Montooth K."/>
            <person name="Mount S.M."/>
            <person name="Mu X."/>
            <person name="Myers E."/>
            <person name="Negre B."/>
            <person name="Newfeld S."/>
            <person name="Nielsen R."/>
            <person name="Noor M.A."/>
            <person name="O'Grady P."/>
            <person name="Pachter L."/>
            <person name="Papaceit M."/>
            <person name="Parisi M.J."/>
            <person name="Parisi M."/>
            <person name="Parts L."/>
            <person name="Pedersen J.S."/>
            <person name="Pesole G."/>
            <person name="Phillippy A.M."/>
            <person name="Ponting C.P."/>
            <person name="Pop M."/>
            <person name="Porcelli D."/>
            <person name="Powell J.R."/>
            <person name="Prohaska S."/>
            <person name="Pruitt K."/>
            <person name="Puig M."/>
            <person name="Quesneville H."/>
            <person name="Ram K.R."/>
            <person name="Rand D."/>
            <person name="Rasmussen M.D."/>
            <person name="Reed L.K."/>
            <person name="Reenan R."/>
            <person name="Reily A."/>
            <person name="Remington K.A."/>
            <person name="Rieger T.T."/>
            <person name="Ritchie M.G."/>
            <person name="Robin C."/>
            <person name="Rogers Y.H."/>
            <person name="Rohde C."/>
            <person name="Rozas J."/>
            <person name="Rubenfield M.J."/>
            <person name="Ruiz A."/>
            <person name="Russo S."/>
            <person name="Salzberg S.L."/>
            <person name="Sanchez-Gracia A."/>
            <person name="Saranga D.J."/>
            <person name="Sato H."/>
            <person name="Schaeffer S.W."/>
            <person name="Schatz M.C."/>
            <person name="Schlenke T."/>
            <person name="Schwartz R."/>
            <person name="Segarra C."/>
            <person name="Singh R.S."/>
            <person name="Sirot L."/>
            <person name="Sirota M."/>
            <person name="Sisneros N.B."/>
            <person name="Smith C.D."/>
            <person name="Smith T.F."/>
            <person name="Spieth J."/>
            <person name="Stage D.E."/>
            <person name="Stark A."/>
            <person name="Stephan W."/>
            <person name="Strausberg R.L."/>
            <person name="Strempel S."/>
            <person name="Sturgill D."/>
            <person name="Sutton G."/>
            <person name="Sutton G.G."/>
            <person name="Tao W."/>
            <person name="Teichmann S."/>
            <person name="Tobari Y.N."/>
            <person name="Tomimura Y."/>
            <person name="Tsolas J.M."/>
            <person name="Valente V.L."/>
            <person name="Venter E."/>
            <person name="Venter J.C."/>
            <person name="Vicario S."/>
            <person name="Vieira F.G."/>
            <person name="Vilella A.J."/>
            <person name="Villasante A."/>
            <person name="Walenz B."/>
            <person name="Wang J."/>
            <person name="Wasserman M."/>
            <person name="Watts T."/>
            <person name="Wilson D."/>
            <person name="Wilson R.K."/>
            <person name="Wing R.A."/>
            <person name="Wolfner M.F."/>
            <person name="Wong A."/>
            <person name="Wong G.K."/>
            <person name="Wu C.I."/>
            <person name="Wu G."/>
            <person name="Yamamoto D."/>
            <person name="Yang H.P."/>
            <person name="Yang S.P."/>
            <person name="Yorke J.A."/>
            <person name="Yoshida K."/>
            <person name="Zdobnov E."/>
            <person name="Zhang P."/>
            <person name="Zhang Y."/>
            <person name="Zimin A.V."/>
            <person name="Baldwin J."/>
            <person name="Abdouelleil A."/>
            <person name="Abdulkadir J."/>
            <person name="Abebe A."/>
            <person name="Abera B."/>
            <person name="Abreu J."/>
            <person name="Acer S.C."/>
            <person name="Aftuck L."/>
            <person name="Alexander A."/>
            <person name="An P."/>
            <person name="Anderson E."/>
            <person name="Anderson S."/>
            <person name="Arachi H."/>
            <person name="Azer M."/>
            <person name="Bachantsang P."/>
            <person name="Barry A."/>
            <person name="Bayul T."/>
            <person name="Berlin A."/>
            <person name="Bessette D."/>
            <person name="Bloom T."/>
            <person name="Blye J."/>
            <person name="Boguslavskiy L."/>
            <person name="Bonnet C."/>
            <person name="Boukhgalter B."/>
            <person name="Bourzgui I."/>
            <person name="Brown A."/>
            <person name="Cahill P."/>
            <person name="Channer S."/>
            <person name="Cheshatsang Y."/>
            <person name="Chuda L."/>
            <person name="Citroen M."/>
            <person name="Collymore A."/>
            <person name="Cooke P."/>
            <person name="Costello M."/>
            <person name="D'Aco K."/>
            <person name="Daza R."/>
            <person name="De Haan G."/>
            <person name="DeGray S."/>
            <person name="DeMaso C."/>
            <person name="Dhargay N."/>
            <person name="Dooley K."/>
            <person name="Dooley E."/>
            <person name="Doricent M."/>
            <person name="Dorje P."/>
            <person name="Dorjee K."/>
            <person name="Dupes A."/>
            <person name="Elong R."/>
            <person name="Falk J."/>
            <person name="Farina A."/>
            <person name="Faro S."/>
            <person name="Ferguson D."/>
            <person name="Fisher S."/>
            <person name="Foley C.D."/>
            <person name="Franke A."/>
            <person name="Friedrich D."/>
            <person name="Gadbois L."/>
            <person name="Gearin G."/>
            <person name="Gearin C.R."/>
            <person name="Giannoukos G."/>
            <person name="Goode T."/>
            <person name="Graham J."/>
            <person name="Grandbois E."/>
            <person name="Grewal S."/>
            <person name="Gyaltsen K."/>
            <person name="Hafez N."/>
            <person name="Hagos B."/>
            <person name="Hall J."/>
            <person name="Henson C."/>
            <person name="Hollinger A."/>
            <person name="Honan T."/>
            <person name="Huard M.D."/>
            <person name="Hughes L."/>
            <person name="Hurhula B."/>
            <person name="Husby M.E."/>
            <person name="Kamat A."/>
            <person name="Kanga B."/>
            <person name="Kashin S."/>
            <person name="Khazanovich D."/>
            <person name="Kisner P."/>
            <person name="Lance K."/>
            <person name="Lara M."/>
            <person name="Lee W."/>
            <person name="Lennon N."/>
            <person name="Letendre F."/>
            <person name="LeVine R."/>
            <person name="Lipovsky A."/>
            <person name="Liu X."/>
            <person name="Liu J."/>
            <person name="Liu S."/>
            <person name="Lokyitsang T."/>
            <person name="Lokyitsang Y."/>
            <person name="Lubonja R."/>
            <person name="Lui A."/>
            <person name="MacDonald P."/>
            <person name="Magnisalis V."/>
            <person name="Maru K."/>
            <person name="Matthews C."/>
            <person name="McCusker W."/>
            <person name="McDonough S."/>
            <person name="Mehta T."/>
            <person name="Meldrim J."/>
            <person name="Meneus L."/>
            <person name="Mihai O."/>
            <person name="Mihalev A."/>
            <person name="Mihova T."/>
            <person name="Mittelman R."/>
            <person name="Mlenga V."/>
            <person name="Montmayeur A."/>
            <person name="Mulrain L."/>
            <person name="Navidi A."/>
            <person name="Naylor J."/>
            <person name="Negash T."/>
            <person name="Nguyen T."/>
            <person name="Nguyen N."/>
            <person name="Nicol R."/>
            <person name="Norbu C."/>
            <person name="Norbu N."/>
            <person name="Novod N."/>
            <person name="O'Neill B."/>
            <person name="Osman S."/>
            <person name="Markiewicz E."/>
            <person name="Oyono O.L."/>
            <person name="Patti C."/>
            <person name="Phunkhang P."/>
            <person name="Pierre F."/>
            <person name="Priest M."/>
            <person name="Raghuraman S."/>
            <person name="Rege F."/>
            <person name="Reyes R."/>
            <person name="Rise C."/>
            <person name="Rogov P."/>
            <person name="Ross K."/>
            <person name="Ryan E."/>
            <person name="Settipalli S."/>
            <person name="Shea T."/>
            <person name="Sherpa N."/>
            <person name="Shi L."/>
            <person name="Shih D."/>
            <person name="Sparrow T."/>
            <person name="Spaulding J."/>
            <person name="Stalker J."/>
            <person name="Stange-Thomann N."/>
            <person name="Stavropoulos S."/>
            <person name="Stone C."/>
            <person name="Strader C."/>
            <person name="Tesfaye S."/>
            <person name="Thomson T."/>
            <person name="Thoulutsang Y."/>
            <person name="Thoulutsang D."/>
            <person name="Topham K."/>
            <person name="Topping I."/>
            <person name="Tsamla T."/>
            <person name="Vassiliev H."/>
            <person name="Vo A."/>
            <person name="Wangchuk T."/>
            <person name="Wangdi T."/>
            <person name="Weiand M."/>
            <person name="Wilkinson J."/>
            <person name="Wilson A."/>
            <person name="Yadav S."/>
            <person name="Young G."/>
            <person name="Yu Q."/>
            <person name="Zembek L."/>
            <person name="Zhong D."/>
            <person name="Zimmer A."/>
            <person name="Zwirko Z."/>
            <person name="Jaffe D.B."/>
            <person name="Alvarez P."/>
            <person name="Brockman W."/>
            <person name="Butler J."/>
            <person name="Chin C."/>
            <person name="Gnerre S."/>
            <person name="Grabherr M."/>
            <person name="Kleber M."/>
            <person name="Mauceli E."/>
            <person name="MacCallum I."/>
        </authorList>
    </citation>
    <scope>NUCLEOTIDE SEQUENCE [LARGE SCALE GENOMIC DNA]</scope>
    <source>
        <strain evidence="5">Tucson 14024-0371.13</strain>
    </source>
</reference>
<evidence type="ECO:0000313" key="5">
    <source>
        <dbReference type="Proteomes" id="UP000007801"/>
    </source>
</evidence>
<dbReference type="Proteomes" id="UP000007801">
    <property type="component" value="Unassembled WGS sequence"/>
</dbReference>
<dbReference type="PANTHER" id="PTHR32083">
    <property type="entry name" value="CILIA AND FLAGELLA-ASSOCIATED PROTEIN 58-RELATED"/>
    <property type="match status" value="1"/>
</dbReference>
<dbReference type="FunCoup" id="B3MT29">
    <property type="interactions" value="26"/>
</dbReference>
<dbReference type="SMR" id="B3MT29"/>
<feature type="coiled-coil region" evidence="2">
    <location>
        <begin position="406"/>
        <end position="496"/>
    </location>
</feature>
<name>B3MT29_DROAN</name>
<protein>
    <recommendedName>
        <fullName evidence="3">Cilia- and flagella-associated protein 58 central coiled coil domain-containing protein</fullName>
    </recommendedName>
</protein>
<evidence type="ECO:0000259" key="3">
    <source>
        <dbReference type="Pfam" id="PF21771"/>
    </source>
</evidence>
<dbReference type="GO" id="GO:0005856">
    <property type="term" value="C:cytoskeleton"/>
    <property type="evidence" value="ECO:0007669"/>
    <property type="project" value="TreeGrafter"/>
</dbReference>
<feature type="coiled-coil region" evidence="2">
    <location>
        <begin position="322"/>
        <end position="356"/>
    </location>
</feature>
<evidence type="ECO:0000256" key="2">
    <source>
        <dbReference type="SAM" id="Coils"/>
    </source>
</evidence>
<sequence length="905" mass="106128">GQVQAREGLNSLVQGFHVQLVLLSIVEQVPEVNDAAQMDLLLDLNSGFFESSYQFVQALFAKSSLLAAKFKYYVDILSRLHSHYASEVAEGKAMQSKIQNADEKLQLALRTTATSEAMMEHLRESLEDAWRSEDATKNRKEMLQIQLLSYTNEDQSLTKSNIDVVSPLGYEGHIRSLVYRERDRLAAELRDYARRLEMNRLYSESLEGIIEANKEANVKMRHQLRIIEVEQYRVENAHQQEIIAYEDRIVSMGKEMETLFHRNQDLSYRDKQLAELSNAYDGLKLRCDRLSRENVTLSQVNHTNEEERFKLQSSVKMLERLNNTQRRTIAELTVARKQAEREIKKKNDETMFLERRFFQLSKKNTELQNQAYLNNNEIKVQEKKIVIANSKLDDAIHQRDDMVRTREKLRMEITRLNDMVAGIKHEMSVLRHQMQDVQEDLHRANKQLDDKEAQVIKAQREKREVVAELNEAFKKIDGLEESLSIKTERLEIVQAELQQKHMDYMNAKKQMEIIHSEKVMLLKTMDLCSRDRTTLQNTMAKLTHQINQLTSTLALNEKEISTLRNQIEQLNRTTKQKQNEIHSKERLLGSTRADLREMKIRAEQLQHTIDADDQRFKTMSCAVEELNKEKSLVGLQMVRRNDELRLLKERVSMMRQAINRGTMQYNQRLEDIRLLKLEVANVRMSHECMQREVGKKGALRRDVIRLERMLNQERLRVTAYGEELARPCRIHRWRVLLGKDPKQYELLRKVQTLLRRNIKLSLERENMAKELEESKRQYEGLKRTIKHMPDPSVREKLCVQQRINRKQSRRLKAATAELRINEIELKARERLIDGFQDQLRQKIRARGSGDGKDPAAMAIDERFMDTIYDSSTSNHGIKLKYCKKNMNRALSSDKDVYGSHLSVNS</sequence>
<dbReference type="eggNOG" id="ENOG502QPV7">
    <property type="taxonomic scope" value="Eukaryota"/>
</dbReference>